<evidence type="ECO:0000256" key="2">
    <source>
        <dbReference type="ARBA" id="ARBA00022490"/>
    </source>
</evidence>
<dbReference type="HAMAP" id="MF_01260">
    <property type="entry name" value="Carboxylester"/>
    <property type="match status" value="1"/>
</dbReference>
<dbReference type="STRING" id="1513271.XM47_05220"/>
<dbReference type="NCBIfam" id="TIGR01738">
    <property type="entry name" value="bioH"/>
    <property type="match status" value="1"/>
</dbReference>
<comment type="subcellular location">
    <subcellularLocation>
        <location evidence="5">Cytoplasm</location>
    </subcellularLocation>
</comment>
<comment type="caution">
    <text evidence="7">The sequence shown here is derived from an EMBL/GenBank/DDBJ whole genome shotgun (WGS) entry which is preliminary data.</text>
</comment>
<feature type="binding site" evidence="5">
    <location>
        <position position="11"/>
    </location>
    <ligand>
        <name>substrate</name>
    </ligand>
</feature>
<dbReference type="SUPFAM" id="SSF53474">
    <property type="entry name" value="alpha/beta-Hydrolases"/>
    <property type="match status" value="1"/>
</dbReference>
<keyword evidence="2 5" id="KW-0963">Cytoplasm</keyword>
<keyword evidence="1 5" id="KW-0719">Serine esterase</keyword>
<feature type="binding site" evidence="5">
    <location>
        <begin position="73"/>
        <end position="74"/>
    </location>
    <ligand>
        <name>substrate</name>
    </ligand>
</feature>
<keyword evidence="3 5" id="KW-0093">Biotin biosynthesis</keyword>
<dbReference type="GO" id="GO:0090499">
    <property type="term" value="F:pimelyl-[acyl-carrier protein] methyl ester esterase activity"/>
    <property type="evidence" value="ECO:0007669"/>
    <property type="project" value="UniProtKB-EC"/>
</dbReference>
<feature type="active site" evidence="5">
    <location>
        <position position="198"/>
    </location>
</feature>
<dbReference type="PRINTS" id="PR00111">
    <property type="entry name" value="ABHYDROLASE"/>
</dbReference>
<evidence type="ECO:0000256" key="1">
    <source>
        <dbReference type="ARBA" id="ARBA00022487"/>
    </source>
</evidence>
<comment type="subunit">
    <text evidence="5">Monomer.</text>
</comment>
<dbReference type="EC" id="3.1.1.85" evidence="5"/>
<feature type="binding site" evidence="5">
    <location>
        <begin position="134"/>
        <end position="138"/>
    </location>
    <ligand>
        <name>substrate</name>
    </ligand>
</feature>
<feature type="domain" description="AB hydrolase-1" evidence="6">
    <location>
        <begin position="3"/>
        <end position="232"/>
    </location>
</feature>
<feature type="active site" description="Nucleophile" evidence="5">
    <location>
        <position position="73"/>
    </location>
</feature>
<proteinExistence type="inferred from homology"/>
<dbReference type="Gene3D" id="3.40.50.1820">
    <property type="entry name" value="alpha/beta hydrolase"/>
    <property type="match status" value="1"/>
</dbReference>
<dbReference type="Pfam" id="PF00561">
    <property type="entry name" value="Abhydrolase_1"/>
    <property type="match status" value="1"/>
</dbReference>
<feature type="active site" evidence="5">
    <location>
        <position position="226"/>
    </location>
</feature>
<dbReference type="RefSeq" id="WP_048690462.1">
    <property type="nucleotide sequence ID" value="NZ_KQ130484.1"/>
</dbReference>
<dbReference type="InterPro" id="IPR010076">
    <property type="entry name" value="BioH"/>
</dbReference>
<evidence type="ECO:0000256" key="5">
    <source>
        <dbReference type="HAMAP-Rule" id="MF_01260"/>
    </source>
</evidence>
<dbReference type="InterPro" id="IPR000073">
    <property type="entry name" value="AB_hydrolase_1"/>
</dbReference>
<name>A0A0J8JNH8_9ALTE</name>
<dbReference type="InterPro" id="IPR050266">
    <property type="entry name" value="AB_hydrolase_sf"/>
</dbReference>
<dbReference type="Proteomes" id="UP000037600">
    <property type="component" value="Unassembled WGS sequence"/>
</dbReference>
<reference evidence="7 8" key="1">
    <citation type="submission" date="2015-04" db="EMBL/GenBank/DDBJ databases">
        <title>Draft Genome Sequence of the Novel Agar-Digesting Marine Bacterium Q1.</title>
        <authorList>
            <person name="Li Y."/>
            <person name="Li D."/>
            <person name="Chen G."/>
            <person name="Du Z."/>
        </authorList>
    </citation>
    <scope>NUCLEOTIDE SEQUENCE [LARGE SCALE GENOMIC DNA]</scope>
    <source>
        <strain evidence="7 8">Q1</strain>
    </source>
</reference>
<dbReference type="GO" id="GO:0005737">
    <property type="term" value="C:cytoplasm"/>
    <property type="evidence" value="ECO:0007669"/>
    <property type="project" value="UniProtKB-SubCell"/>
</dbReference>
<comment type="catalytic activity">
    <reaction evidence="5">
        <text>6-carboxyhexanoyl-[ACP] methyl ester + H2O = 6-carboxyhexanoyl-[ACP] + methanol + H(+)</text>
        <dbReference type="Rhea" id="RHEA:42700"/>
        <dbReference type="Rhea" id="RHEA-COMP:9955"/>
        <dbReference type="Rhea" id="RHEA-COMP:10186"/>
        <dbReference type="ChEBI" id="CHEBI:15377"/>
        <dbReference type="ChEBI" id="CHEBI:15378"/>
        <dbReference type="ChEBI" id="CHEBI:17790"/>
        <dbReference type="ChEBI" id="CHEBI:78846"/>
        <dbReference type="ChEBI" id="CHEBI:82735"/>
        <dbReference type="EC" id="3.1.1.85"/>
    </reaction>
</comment>
<feature type="binding site" evidence="5">
    <location>
        <position position="226"/>
    </location>
    <ligand>
        <name>substrate</name>
    </ligand>
</feature>
<comment type="function">
    <text evidence="5">The physiological role of BioH is to remove the methyl group introduced by BioC when the pimeloyl moiety is complete. It allows to synthesize pimeloyl-ACP via the fatty acid synthetic pathway through the hydrolysis of the ester bonds of pimeloyl-ACP esters.</text>
</comment>
<dbReference type="InterPro" id="IPR029058">
    <property type="entry name" value="AB_hydrolase_fold"/>
</dbReference>
<evidence type="ECO:0000256" key="4">
    <source>
        <dbReference type="ARBA" id="ARBA00022801"/>
    </source>
</evidence>
<gene>
    <name evidence="5" type="primary">bioH</name>
    <name evidence="7" type="ORF">XM47_05220</name>
</gene>
<comment type="similarity">
    <text evidence="5">Belongs to the AB hydrolase superfamily. Carboxylesterase BioH family.</text>
</comment>
<keyword evidence="8" id="KW-1185">Reference proteome</keyword>
<dbReference type="OrthoDB" id="9780744at2"/>
<dbReference type="GO" id="GO:0016020">
    <property type="term" value="C:membrane"/>
    <property type="evidence" value="ECO:0007669"/>
    <property type="project" value="TreeGrafter"/>
</dbReference>
<dbReference type="EMBL" id="LAZL01000006">
    <property type="protein sequence ID" value="KMT66171.1"/>
    <property type="molecule type" value="Genomic_DNA"/>
</dbReference>
<evidence type="ECO:0000313" key="7">
    <source>
        <dbReference type="EMBL" id="KMT66171.1"/>
    </source>
</evidence>
<dbReference type="PANTHER" id="PTHR43798">
    <property type="entry name" value="MONOACYLGLYCEROL LIPASE"/>
    <property type="match status" value="1"/>
</dbReference>
<comment type="pathway">
    <text evidence="5">Cofactor biosynthesis; biotin biosynthesis.</text>
</comment>
<evidence type="ECO:0000259" key="6">
    <source>
        <dbReference type="Pfam" id="PF00561"/>
    </source>
</evidence>
<dbReference type="UniPathway" id="UPA00078"/>
<accession>A0A0J8JNH8</accession>
<evidence type="ECO:0000256" key="3">
    <source>
        <dbReference type="ARBA" id="ARBA00022756"/>
    </source>
</evidence>
<keyword evidence="4 5" id="KW-0378">Hydrolase</keyword>
<dbReference type="PATRIC" id="fig|1513271.3.peg.1072"/>
<dbReference type="GO" id="GO:0009102">
    <property type="term" value="P:biotin biosynthetic process"/>
    <property type="evidence" value="ECO:0007669"/>
    <property type="project" value="UniProtKB-UniRule"/>
</dbReference>
<evidence type="ECO:0000313" key="8">
    <source>
        <dbReference type="Proteomes" id="UP000037600"/>
    </source>
</evidence>
<dbReference type="PANTHER" id="PTHR43798:SF31">
    <property type="entry name" value="AB HYDROLASE SUPERFAMILY PROTEIN YCLE"/>
    <property type="match status" value="1"/>
</dbReference>
<dbReference type="AlphaFoldDB" id="A0A0J8JNH8"/>
<sequence>MKPNLYLIHGWGMNQAVWQIIEQELQQDFNLFPIDIPGYGNHTECFPDNYSLENISDQICQNIEQPGIILGWSLGGLIAQYIAINYPSKCLALVTVASTSHFQQAEEWPGIKPQVLSTFQQQLSQDYSKTLDRFLAIQMMGSETAKQDIKTLKQLLSRYPMPSTHVLSQGLKLLETVNLNAQISKIQQPSLRLYGRLDSLVPIKAVTKIEKLAPKSQSYIFAKASHAPFISHSKEFIEQLVLFKAAIFNDLHSTEVS</sequence>
<organism evidence="7 8">
    <name type="scientific">Catenovulum maritimum</name>
    <dbReference type="NCBI Taxonomy" id="1513271"/>
    <lineage>
        <taxon>Bacteria</taxon>
        <taxon>Pseudomonadati</taxon>
        <taxon>Pseudomonadota</taxon>
        <taxon>Gammaproteobacteria</taxon>
        <taxon>Alteromonadales</taxon>
        <taxon>Alteromonadaceae</taxon>
        <taxon>Catenovulum</taxon>
    </lineage>
</organism>
<protein>
    <recommendedName>
        <fullName evidence="5">Pimeloyl-[acyl-carrier protein] methyl ester esterase</fullName>
        <ecNumber evidence="5">3.1.1.85</ecNumber>
    </recommendedName>
    <alternativeName>
        <fullName evidence="5">Biotin synthesis protein BioH</fullName>
    </alternativeName>
    <alternativeName>
        <fullName evidence="5">Carboxylesterase BioH</fullName>
    </alternativeName>
</protein>